<dbReference type="AlphaFoldDB" id="A0A183Q751"/>
<gene>
    <name evidence="1" type="ORF">SMTD_LOCUS22437</name>
</gene>
<organism evidence="1 2">
    <name type="scientific">Schistosoma mattheei</name>
    <dbReference type="NCBI Taxonomy" id="31246"/>
    <lineage>
        <taxon>Eukaryota</taxon>
        <taxon>Metazoa</taxon>
        <taxon>Spiralia</taxon>
        <taxon>Lophotrochozoa</taxon>
        <taxon>Platyhelminthes</taxon>
        <taxon>Trematoda</taxon>
        <taxon>Digenea</taxon>
        <taxon>Strigeidida</taxon>
        <taxon>Schistosomatoidea</taxon>
        <taxon>Schistosomatidae</taxon>
        <taxon>Schistosoma</taxon>
    </lineage>
</organism>
<dbReference type="EMBL" id="UZAL01051447">
    <property type="protein sequence ID" value="VDP87299.1"/>
    <property type="molecule type" value="Genomic_DNA"/>
</dbReference>
<name>A0A183Q751_9TREM</name>
<reference evidence="1 2" key="1">
    <citation type="submission" date="2018-11" db="EMBL/GenBank/DDBJ databases">
        <authorList>
            <consortium name="Pathogen Informatics"/>
        </authorList>
    </citation>
    <scope>NUCLEOTIDE SEQUENCE [LARGE SCALE GENOMIC DNA]</scope>
    <source>
        <strain>Denwood</strain>
        <strain evidence="2">Zambia</strain>
    </source>
</reference>
<evidence type="ECO:0000313" key="1">
    <source>
        <dbReference type="EMBL" id="VDP87299.1"/>
    </source>
</evidence>
<protein>
    <submittedName>
        <fullName evidence="1">Uncharacterized protein</fullName>
    </submittedName>
</protein>
<accession>A0A183Q751</accession>
<sequence length="113" mass="12877">MILPYFFYYLISQYGLSGALIMLSAFSLHYCVAGALYFKKDFVKETAESKFDSENDKLTLRSRVSRYLCLLLRIKIASGVWVKLFLFSFILNMMGSGPVTTLLIDYSKQLGVS</sequence>
<keyword evidence="2" id="KW-1185">Reference proteome</keyword>
<evidence type="ECO:0000313" key="2">
    <source>
        <dbReference type="Proteomes" id="UP000269396"/>
    </source>
</evidence>
<dbReference type="Proteomes" id="UP000269396">
    <property type="component" value="Unassembled WGS sequence"/>
</dbReference>
<dbReference type="STRING" id="31246.A0A183Q751"/>
<proteinExistence type="predicted"/>